<evidence type="ECO:0000256" key="1">
    <source>
        <dbReference type="SAM" id="MobiDB-lite"/>
    </source>
</evidence>
<keyword evidence="3" id="KW-1185">Reference proteome</keyword>
<dbReference type="EMBL" id="JBHRZN010000001">
    <property type="protein sequence ID" value="MFC3849189.1"/>
    <property type="molecule type" value="Genomic_DNA"/>
</dbReference>
<evidence type="ECO:0008006" key="4">
    <source>
        <dbReference type="Google" id="ProtNLM"/>
    </source>
</evidence>
<sequence>MFDEINNHSEPSGAAPTGLNDDQRHALFVAQLQVLPDDWSRTKSSWLEFGRVLRAEFSGQPALRAA</sequence>
<evidence type="ECO:0000313" key="2">
    <source>
        <dbReference type="EMBL" id="MFC3849189.1"/>
    </source>
</evidence>
<proteinExistence type="predicted"/>
<gene>
    <name evidence="2" type="ORF">ACFORJ_03260</name>
</gene>
<dbReference type="RefSeq" id="WP_290291136.1">
    <property type="nucleotide sequence ID" value="NZ_CP047211.1"/>
</dbReference>
<dbReference type="Proteomes" id="UP001595751">
    <property type="component" value="Unassembled WGS sequence"/>
</dbReference>
<accession>A0ABV7ZLN8</accession>
<reference evidence="3" key="1">
    <citation type="journal article" date="2019" name="Int. J. Syst. Evol. Microbiol.">
        <title>The Global Catalogue of Microorganisms (GCM) 10K type strain sequencing project: providing services to taxonomists for standard genome sequencing and annotation.</title>
        <authorList>
            <consortium name="The Broad Institute Genomics Platform"/>
            <consortium name="The Broad Institute Genome Sequencing Center for Infectious Disease"/>
            <person name="Wu L."/>
            <person name="Ma J."/>
        </authorList>
    </citation>
    <scope>NUCLEOTIDE SEQUENCE [LARGE SCALE GENOMIC DNA]</scope>
    <source>
        <strain evidence="3">CCUG 53252</strain>
    </source>
</reference>
<evidence type="ECO:0000313" key="3">
    <source>
        <dbReference type="Proteomes" id="UP001595751"/>
    </source>
</evidence>
<comment type="caution">
    <text evidence="2">The sequence shown here is derived from an EMBL/GenBank/DDBJ whole genome shotgun (WGS) entry which is preliminary data.</text>
</comment>
<protein>
    <recommendedName>
        <fullName evidence="4">Transposase</fullName>
    </recommendedName>
</protein>
<organism evidence="2 3">
    <name type="scientific">Corynebacterium hansenii</name>
    <dbReference type="NCBI Taxonomy" id="394964"/>
    <lineage>
        <taxon>Bacteria</taxon>
        <taxon>Bacillati</taxon>
        <taxon>Actinomycetota</taxon>
        <taxon>Actinomycetes</taxon>
        <taxon>Mycobacteriales</taxon>
        <taxon>Corynebacteriaceae</taxon>
        <taxon>Corynebacterium</taxon>
    </lineage>
</organism>
<name>A0ABV7ZLN8_9CORY</name>
<feature type="region of interest" description="Disordered" evidence="1">
    <location>
        <begin position="1"/>
        <end position="20"/>
    </location>
</feature>